<dbReference type="Pfam" id="PF01156">
    <property type="entry name" value="IU_nuc_hydro"/>
    <property type="match status" value="1"/>
</dbReference>
<dbReference type="InterPro" id="IPR001910">
    <property type="entry name" value="Inosine/uridine_hydrolase_dom"/>
</dbReference>
<dbReference type="PANTHER" id="PTHR12304:SF4">
    <property type="entry name" value="URIDINE NUCLEOSIDASE"/>
    <property type="match status" value="1"/>
</dbReference>
<proteinExistence type="predicted"/>
<sequence>MEVRKPIPVILDVDPGVDDALAIILALQCKDLDVRGITACFGNRQLWRTLRNALQLVELMGRDIPVAKGASEPLCKPLREYDGPDDHLIHGLEGLGPVVLPAPTHHEVELPAPDFIAELLRQSDEPITLIPVGPLTNIARFVVAYPELLSKVRAIHLMGGAAVGGNVTPYVEANIYSDPEAAATVFACGVPIVMCGLDATLQCLIYPDEEEALIQGEHTHLAQLAHDMLSVYEKGEEFPGSALHDSLAVASVFCPDIITTKDCYVDICLTPGEHRGQTVVDLEGRTGRAPNVKVALSADRLKMLDLLRASLNGPF</sequence>
<dbReference type="GO" id="GO:0006152">
    <property type="term" value="P:purine nucleoside catabolic process"/>
    <property type="evidence" value="ECO:0007669"/>
    <property type="project" value="TreeGrafter"/>
</dbReference>
<reference evidence="4" key="1">
    <citation type="submission" date="2015-09" db="EMBL/GenBank/DDBJ databases">
        <authorList>
            <consortium name="Pathogen Informatics"/>
        </authorList>
    </citation>
    <scope>NUCLEOTIDE SEQUENCE</scope>
    <source>
        <strain evidence="4">2789STDY5834896</strain>
    </source>
</reference>
<evidence type="ECO:0000313" key="4">
    <source>
        <dbReference type="EMBL" id="SCJ65517.1"/>
    </source>
</evidence>
<evidence type="ECO:0000259" key="3">
    <source>
        <dbReference type="Pfam" id="PF01156"/>
    </source>
</evidence>
<accession>A0A1C6I6M0</accession>
<name>A0A1C6I6M0_9FIRM</name>
<feature type="domain" description="Inosine/uridine-preferring nucleoside hydrolase" evidence="3">
    <location>
        <begin position="9"/>
        <end position="303"/>
    </location>
</feature>
<dbReference type="AlphaFoldDB" id="A0A1C6I6M0"/>
<dbReference type="InterPro" id="IPR023186">
    <property type="entry name" value="IUNH"/>
</dbReference>
<dbReference type="Gene3D" id="3.90.245.10">
    <property type="entry name" value="Ribonucleoside hydrolase-like"/>
    <property type="match status" value="1"/>
</dbReference>
<evidence type="ECO:0000256" key="2">
    <source>
        <dbReference type="ARBA" id="ARBA00023295"/>
    </source>
</evidence>
<keyword evidence="1 4" id="KW-0378">Hydrolase</keyword>
<keyword evidence="2 4" id="KW-0326">Glycosidase</keyword>
<dbReference type="EC" id="3.2.-.-" evidence="4"/>
<dbReference type="PANTHER" id="PTHR12304">
    <property type="entry name" value="INOSINE-URIDINE PREFERRING NUCLEOSIDE HYDROLASE"/>
    <property type="match status" value="1"/>
</dbReference>
<dbReference type="GO" id="GO:0008477">
    <property type="term" value="F:purine nucleosidase activity"/>
    <property type="evidence" value="ECO:0007669"/>
    <property type="project" value="TreeGrafter"/>
</dbReference>
<dbReference type="GO" id="GO:0005829">
    <property type="term" value="C:cytosol"/>
    <property type="evidence" value="ECO:0007669"/>
    <property type="project" value="TreeGrafter"/>
</dbReference>
<dbReference type="InterPro" id="IPR036452">
    <property type="entry name" value="Ribo_hydro-like"/>
</dbReference>
<gene>
    <name evidence="4" type="primary">rihA_5</name>
    <name evidence="4" type="ORF">SAMEA3545359_01279</name>
</gene>
<evidence type="ECO:0000256" key="1">
    <source>
        <dbReference type="ARBA" id="ARBA00022801"/>
    </source>
</evidence>
<dbReference type="EMBL" id="FMHG01000001">
    <property type="protein sequence ID" value="SCJ65517.1"/>
    <property type="molecule type" value="Genomic_DNA"/>
</dbReference>
<protein>
    <submittedName>
        <fullName evidence="4">Pyrimidine-specific ribonucleoside hydrolase rihA</fullName>
        <ecNumber evidence="4">3.2.-.-</ecNumber>
    </submittedName>
</protein>
<dbReference type="SUPFAM" id="SSF53590">
    <property type="entry name" value="Nucleoside hydrolase"/>
    <property type="match status" value="1"/>
</dbReference>
<organism evidence="4">
    <name type="scientific">uncultured Anaerotruncus sp</name>
    <dbReference type="NCBI Taxonomy" id="905011"/>
    <lineage>
        <taxon>Bacteria</taxon>
        <taxon>Bacillati</taxon>
        <taxon>Bacillota</taxon>
        <taxon>Clostridia</taxon>
        <taxon>Eubacteriales</taxon>
        <taxon>Oscillospiraceae</taxon>
        <taxon>Anaerotruncus</taxon>
        <taxon>environmental samples</taxon>
    </lineage>
</organism>